<feature type="compositionally biased region" description="Basic and acidic residues" evidence="2">
    <location>
        <begin position="1032"/>
        <end position="1060"/>
    </location>
</feature>
<feature type="coiled-coil region" evidence="1">
    <location>
        <begin position="790"/>
        <end position="919"/>
    </location>
</feature>
<reference evidence="3" key="1">
    <citation type="journal article" date="2023" name="G3 (Bethesda)">
        <title>A reference genome for the long-term kleptoplast-retaining sea slug Elysia crispata morphotype clarki.</title>
        <authorList>
            <person name="Eastman K.E."/>
            <person name="Pendleton A.L."/>
            <person name="Shaikh M.A."/>
            <person name="Suttiyut T."/>
            <person name="Ogas R."/>
            <person name="Tomko P."/>
            <person name="Gavelis G."/>
            <person name="Widhalm J.R."/>
            <person name="Wisecaver J.H."/>
        </authorList>
    </citation>
    <scope>NUCLEOTIDE SEQUENCE</scope>
    <source>
        <strain evidence="3">ECLA1</strain>
    </source>
</reference>
<feature type="region of interest" description="Disordered" evidence="2">
    <location>
        <begin position="1"/>
        <end position="211"/>
    </location>
</feature>
<comment type="caution">
    <text evidence="3">The sequence shown here is derived from an EMBL/GenBank/DDBJ whole genome shotgun (WGS) entry which is preliminary data.</text>
</comment>
<keyword evidence="4" id="KW-1185">Reference proteome</keyword>
<name>A0AAE0Z3F2_9GAST</name>
<feature type="compositionally biased region" description="Basic and acidic residues" evidence="2">
    <location>
        <begin position="108"/>
        <end position="118"/>
    </location>
</feature>
<keyword evidence="1" id="KW-0175">Coiled coil</keyword>
<feature type="compositionally biased region" description="Basic and acidic residues" evidence="2">
    <location>
        <begin position="1"/>
        <end position="14"/>
    </location>
</feature>
<dbReference type="Proteomes" id="UP001283361">
    <property type="component" value="Unassembled WGS sequence"/>
</dbReference>
<feature type="region of interest" description="Disordered" evidence="2">
    <location>
        <begin position="961"/>
        <end position="995"/>
    </location>
</feature>
<dbReference type="EMBL" id="JAWDGP010004813">
    <property type="protein sequence ID" value="KAK3761875.1"/>
    <property type="molecule type" value="Genomic_DNA"/>
</dbReference>
<organism evidence="3 4">
    <name type="scientific">Elysia crispata</name>
    <name type="common">lettuce slug</name>
    <dbReference type="NCBI Taxonomy" id="231223"/>
    <lineage>
        <taxon>Eukaryota</taxon>
        <taxon>Metazoa</taxon>
        <taxon>Spiralia</taxon>
        <taxon>Lophotrochozoa</taxon>
        <taxon>Mollusca</taxon>
        <taxon>Gastropoda</taxon>
        <taxon>Heterobranchia</taxon>
        <taxon>Euthyneura</taxon>
        <taxon>Panpulmonata</taxon>
        <taxon>Sacoglossa</taxon>
        <taxon>Placobranchoidea</taxon>
        <taxon>Plakobranchidae</taxon>
        <taxon>Elysia</taxon>
    </lineage>
</organism>
<evidence type="ECO:0000313" key="3">
    <source>
        <dbReference type="EMBL" id="KAK3761875.1"/>
    </source>
</evidence>
<dbReference type="PANTHER" id="PTHR35352">
    <property type="entry name" value="COILED-COIL DOMAIN-CONTAINING PROTEIN 150"/>
    <property type="match status" value="1"/>
</dbReference>
<gene>
    <name evidence="3" type="ORF">RRG08_060609</name>
</gene>
<evidence type="ECO:0000313" key="4">
    <source>
        <dbReference type="Proteomes" id="UP001283361"/>
    </source>
</evidence>
<feature type="coiled-coil region" evidence="1">
    <location>
        <begin position="341"/>
        <end position="438"/>
    </location>
</feature>
<dbReference type="Gene3D" id="1.10.287.1490">
    <property type="match status" value="2"/>
</dbReference>
<evidence type="ECO:0000256" key="2">
    <source>
        <dbReference type="SAM" id="MobiDB-lite"/>
    </source>
</evidence>
<accession>A0AAE0Z3F2</accession>
<feature type="coiled-coil region" evidence="1">
    <location>
        <begin position="474"/>
        <end position="725"/>
    </location>
</feature>
<feature type="region of interest" description="Disordered" evidence="2">
    <location>
        <begin position="1030"/>
        <end position="1065"/>
    </location>
</feature>
<feature type="compositionally biased region" description="Polar residues" evidence="2">
    <location>
        <begin position="141"/>
        <end position="153"/>
    </location>
</feature>
<dbReference type="AlphaFoldDB" id="A0AAE0Z3F2"/>
<feature type="coiled-coil region" evidence="1">
    <location>
        <begin position="215"/>
        <end position="295"/>
    </location>
</feature>
<dbReference type="PANTHER" id="PTHR35352:SF1">
    <property type="entry name" value="COILED-COIL DOMAIN-CONTAINING PROTEIN 150"/>
    <property type="match status" value="1"/>
</dbReference>
<proteinExistence type="predicted"/>
<dbReference type="InterPro" id="IPR038807">
    <property type="entry name" value="CCDC150"/>
</dbReference>
<feature type="compositionally biased region" description="Basic and acidic residues" evidence="2">
    <location>
        <begin position="178"/>
        <end position="211"/>
    </location>
</feature>
<sequence>MTSKEADKTTDALRKRLNTAEEDTQLLMKQLEELGFSPDAKERRIKQKNGSHMKNEHKSLAYMPPEGTLSSYNEDNEKRGQQHVKKEHKSSSYMNSKDTYSGYDEESEIKRQLQESRLQHGSQHSQDDPDCDESGHEKENQPNSNSGKIFNSKSSKHRPITPLSLRGLAMPGSLQVQEPRKVEDFMPKTRMSENESRRRQRSEHYDDRKSMSIGRQELEQELIRVKKIVPQLQDELDCEMSNGQKLRAELERLRTALEEATTEKTQLELKVEDMASTKQKALRRLAEVKEEATRESSLRASLEESHSTLLIRLQDMEAVIETLRAECKSYSAGSGGLKLEVVRLRDELSQEASKRQRAEDSLQAAITDKDKLLLSTTTTQAENQRVSEDLARLQAQYTDLIRQLEQTKNLVDNLSTSKKSLEEEKSNLQSRLQSLVSDHESLNYLQEETKESETRLAAEKSSLEEDFCKLKGEREKMRKELFERKKKIDSLEQELKTVRQSLAQKNQEFTSAADGLEVELSGLKSQLEAMESEKQNVLKDKESLLEEVNQTVDTLMSERSRLQTELQAVLVEAESLRATCSRLEQDKATLLERMGALEHQQNTQRRVEDALSEMLEQKNRLAYDNGKLQSTLRQLEQELEEATREQGDIVQLRKLSQSLQGKYTQSQQEISEYKIRVQRLEGQTKVAIEEAEQREQLLKIAHSAREEAERETGRLLAQLEMVEGRQEYKVTSYEKNMAEAKSVNKEIAGTLEAVMTSHTQLQNIVENLQVELGKRDSQISQLKSSRLKDQGETKREVKELEERVESLNAELRIEKEKNVKKASRDLAEVRKQCENLSSRNQELVRSNTELRQRMADTEKEKEDMKAKVAGQRHKLEYLHKAKKQVEDNLNKMKAVREEIDELEQMRDEYMKKNTEQGETISKFVEQMSGLQDELRHLAQAYTNTQQLLKLKEDALDKERRVREEMKKKYSESKRREVDMGRRKHNTPEEKLQEVHHESLEISKHLQEAHSWFKGKFDKLQTEITASKQTQLRLEKENSDQRKSLEDERAKAQSTAERAKEMIQTSRQTINRLADYAELSDSDTKQHLAHLKAGFGTGPRQSRLTVGDL</sequence>
<protein>
    <submittedName>
        <fullName evidence="3">Uncharacterized protein</fullName>
    </submittedName>
</protein>
<evidence type="ECO:0000256" key="1">
    <source>
        <dbReference type="SAM" id="Coils"/>
    </source>
</evidence>